<feature type="transmembrane region" description="Helical" evidence="8">
    <location>
        <begin position="298"/>
        <end position="317"/>
    </location>
</feature>
<dbReference type="GO" id="GO:0005886">
    <property type="term" value="C:plasma membrane"/>
    <property type="evidence" value="ECO:0007669"/>
    <property type="project" value="UniProtKB-SubCell"/>
</dbReference>
<accession>A0A2W2CCL3</accession>
<dbReference type="Proteomes" id="UP000248795">
    <property type="component" value="Unassembled WGS sequence"/>
</dbReference>
<gene>
    <name evidence="9" type="ORF">DK847_05820</name>
</gene>
<comment type="caution">
    <text evidence="9">The sequence shown here is derived from an EMBL/GenBank/DDBJ whole genome shotgun (WGS) entry which is preliminary data.</text>
</comment>
<keyword evidence="10" id="KW-1185">Reference proteome</keyword>
<feature type="transmembrane region" description="Helical" evidence="8">
    <location>
        <begin position="238"/>
        <end position="266"/>
    </location>
</feature>
<comment type="similarity">
    <text evidence="2">Belongs to the autoinducer-2 exporter (AI-2E) (TC 2.A.86) family.</text>
</comment>
<keyword evidence="7 8" id="KW-0472">Membrane</keyword>
<keyword evidence="6 8" id="KW-1133">Transmembrane helix</keyword>
<feature type="transmembrane region" description="Helical" evidence="8">
    <location>
        <begin position="71"/>
        <end position="96"/>
    </location>
</feature>
<evidence type="ECO:0000256" key="1">
    <source>
        <dbReference type="ARBA" id="ARBA00004651"/>
    </source>
</evidence>
<evidence type="ECO:0000313" key="9">
    <source>
        <dbReference type="EMBL" id="PZF77943.1"/>
    </source>
</evidence>
<evidence type="ECO:0000256" key="3">
    <source>
        <dbReference type="ARBA" id="ARBA00022448"/>
    </source>
</evidence>
<reference evidence="10" key="1">
    <citation type="submission" date="2018-06" db="EMBL/GenBank/DDBJ databases">
        <title>Aestuariibacter litoralis strain KCTC 52945T.</title>
        <authorList>
            <person name="Li X."/>
            <person name="Salam N."/>
            <person name="Li J.-L."/>
            <person name="Chen Y.-M."/>
            <person name="Yang Z.-W."/>
            <person name="Zhang L.-Y."/>
            <person name="Han M.-X."/>
            <person name="Xiao M."/>
            <person name="Li W.-J."/>
        </authorList>
    </citation>
    <scope>NUCLEOTIDE SEQUENCE [LARGE SCALE GENOMIC DNA]</scope>
    <source>
        <strain evidence="10">KCTC 52945</strain>
    </source>
</reference>
<organism evidence="9 10">
    <name type="scientific">Aestuariivirga litoralis</name>
    <dbReference type="NCBI Taxonomy" id="2650924"/>
    <lineage>
        <taxon>Bacteria</taxon>
        <taxon>Pseudomonadati</taxon>
        <taxon>Pseudomonadota</taxon>
        <taxon>Alphaproteobacteria</taxon>
        <taxon>Hyphomicrobiales</taxon>
        <taxon>Aestuariivirgaceae</taxon>
        <taxon>Aestuariivirga</taxon>
    </lineage>
</organism>
<evidence type="ECO:0000256" key="2">
    <source>
        <dbReference type="ARBA" id="ARBA00009773"/>
    </source>
</evidence>
<feature type="transmembrane region" description="Helical" evidence="8">
    <location>
        <begin position="21"/>
        <end position="40"/>
    </location>
</feature>
<comment type="subcellular location">
    <subcellularLocation>
        <location evidence="1">Cell membrane</location>
        <topology evidence="1">Multi-pass membrane protein</topology>
    </subcellularLocation>
</comment>
<evidence type="ECO:0000256" key="5">
    <source>
        <dbReference type="ARBA" id="ARBA00022692"/>
    </source>
</evidence>
<feature type="transmembrane region" description="Helical" evidence="8">
    <location>
        <begin position="337"/>
        <end position="362"/>
    </location>
</feature>
<dbReference type="EMBL" id="QKVK01000002">
    <property type="protein sequence ID" value="PZF77943.1"/>
    <property type="molecule type" value="Genomic_DNA"/>
</dbReference>
<dbReference type="InterPro" id="IPR002549">
    <property type="entry name" value="AI-2E-like"/>
</dbReference>
<evidence type="ECO:0000313" key="10">
    <source>
        <dbReference type="Proteomes" id="UP000248795"/>
    </source>
</evidence>
<evidence type="ECO:0000256" key="8">
    <source>
        <dbReference type="SAM" id="Phobius"/>
    </source>
</evidence>
<sequence>MRPLPATVYRENSLGPAPGQGLVNGLIIFLAICAILYAGAEILIPVALAILLSILLAPVVTGLQRLRLPKALAAIVTVVMAALVVAVLAGFVASAVTNLAADLPSYQSSLREKAQNLKSMTTGGGTLERAAGVLESLRKELDRPEQPRSAATEPVKPIPVEIREVTGPFTSLESILSLLIHPLTQLGIIILMLTFFLIYREDLRNRLIRLAGTGDIHRTTTAIDEAGRRLSRLFATQMTINAATGAFIGTALFVIGVPGAALWGTLTMILRFVPYVGTLLAAIFPIIIAAAVGDGWTLALVTLGVVVVTETMVGHVLEPLFFGRSTGLSPVAVVVAAAFWTALWGPVGLVLSTPMTIVLLVVGRHIEALQFLEVLLGSKPVLTPDHAFYQRMLANDPVEAAEGAETYVEEKALDRYLAEVAVPGLVLAQNDKARQVLTEDREVTVVSAYSELLEELWPEGDAAADAASPVVVIAGHGALNFAAALSLSAFLRLKGVPHRLLPPDAVQPGKFPDGMAEGAAIACLCYLTAPSEARYSYVEKRIAQRMPGARILGVAWREVEDARSMLAPEHALALLPSADLAHATETPRSSPELTVATR</sequence>
<dbReference type="PANTHER" id="PTHR21716">
    <property type="entry name" value="TRANSMEMBRANE PROTEIN"/>
    <property type="match status" value="1"/>
</dbReference>
<evidence type="ECO:0000256" key="6">
    <source>
        <dbReference type="ARBA" id="ARBA00022989"/>
    </source>
</evidence>
<dbReference type="PANTHER" id="PTHR21716:SF53">
    <property type="entry name" value="PERMEASE PERM-RELATED"/>
    <property type="match status" value="1"/>
</dbReference>
<proteinExistence type="inferred from homology"/>
<dbReference type="Pfam" id="PF01594">
    <property type="entry name" value="AI-2E_transport"/>
    <property type="match status" value="1"/>
</dbReference>
<dbReference type="RefSeq" id="WP_146256055.1">
    <property type="nucleotide sequence ID" value="NZ_QKVK01000002.1"/>
</dbReference>
<protein>
    <submittedName>
        <fullName evidence="9">AI-2E family transporter</fullName>
    </submittedName>
</protein>
<name>A0A2W2CCL3_9HYPH</name>
<keyword evidence="4" id="KW-1003">Cell membrane</keyword>
<keyword evidence="3" id="KW-0813">Transport</keyword>
<keyword evidence="5 8" id="KW-0812">Transmembrane</keyword>
<feature type="transmembrane region" description="Helical" evidence="8">
    <location>
        <begin position="272"/>
        <end position="291"/>
    </location>
</feature>
<evidence type="ECO:0000256" key="4">
    <source>
        <dbReference type="ARBA" id="ARBA00022475"/>
    </source>
</evidence>
<dbReference type="AlphaFoldDB" id="A0A2W2CCL3"/>
<feature type="transmembrane region" description="Helical" evidence="8">
    <location>
        <begin position="175"/>
        <end position="199"/>
    </location>
</feature>
<feature type="transmembrane region" description="Helical" evidence="8">
    <location>
        <begin position="46"/>
        <end position="64"/>
    </location>
</feature>
<evidence type="ECO:0000256" key="7">
    <source>
        <dbReference type="ARBA" id="ARBA00023136"/>
    </source>
</evidence>